<dbReference type="InterPro" id="IPR043136">
    <property type="entry name" value="B30.2/SPRY_sf"/>
</dbReference>
<comment type="caution">
    <text evidence="3">The sequence shown here is derived from an EMBL/GenBank/DDBJ whole genome shotgun (WGS) entry which is preliminary data.</text>
</comment>
<dbReference type="SMART" id="SM00449">
    <property type="entry name" value="SPRY"/>
    <property type="match status" value="1"/>
</dbReference>
<feature type="domain" description="SPRY" evidence="2">
    <location>
        <begin position="189"/>
        <end position="327"/>
    </location>
</feature>
<feature type="region of interest" description="Disordered" evidence="1">
    <location>
        <begin position="1"/>
        <end position="64"/>
    </location>
</feature>
<feature type="compositionally biased region" description="Pro residues" evidence="1">
    <location>
        <begin position="22"/>
        <end position="39"/>
    </location>
</feature>
<evidence type="ECO:0000313" key="4">
    <source>
        <dbReference type="Proteomes" id="UP000775547"/>
    </source>
</evidence>
<protein>
    <recommendedName>
        <fullName evidence="2">SPRY domain-containing protein</fullName>
    </recommendedName>
</protein>
<dbReference type="PANTHER" id="PTHR12864">
    <property type="entry name" value="RAN BINDING PROTEIN 9-RELATED"/>
    <property type="match status" value="1"/>
</dbReference>
<name>A0A9P7KFP9_9AGAR</name>
<accession>A0A9P7KFP9</accession>
<dbReference type="InterPro" id="IPR050618">
    <property type="entry name" value="Ubq-SigPath_Reg"/>
</dbReference>
<dbReference type="AlphaFoldDB" id="A0A9P7KFP9"/>
<dbReference type="Proteomes" id="UP000775547">
    <property type="component" value="Unassembled WGS sequence"/>
</dbReference>
<evidence type="ECO:0000256" key="1">
    <source>
        <dbReference type="SAM" id="MobiDB-lite"/>
    </source>
</evidence>
<dbReference type="InterPro" id="IPR003877">
    <property type="entry name" value="SPRY_dom"/>
</dbReference>
<dbReference type="Pfam" id="PF00622">
    <property type="entry name" value="SPRY"/>
    <property type="match status" value="1"/>
</dbReference>
<reference evidence="3" key="1">
    <citation type="submission" date="2020-07" db="EMBL/GenBank/DDBJ databases">
        <authorList>
            <person name="Nieuwenhuis M."/>
            <person name="Van De Peppel L.J.J."/>
        </authorList>
    </citation>
    <scope>NUCLEOTIDE SEQUENCE</scope>
    <source>
        <strain evidence="3">AP01</strain>
        <tissue evidence="3">Mycelium</tissue>
    </source>
</reference>
<dbReference type="OrthoDB" id="258495at2759"/>
<keyword evidence="4" id="KW-1185">Reference proteome</keyword>
<gene>
    <name evidence="3" type="ORF">DXG03_000127</name>
</gene>
<dbReference type="SUPFAM" id="SSF49899">
    <property type="entry name" value="Concanavalin A-like lectins/glucanases"/>
    <property type="match status" value="1"/>
</dbReference>
<dbReference type="InterPro" id="IPR013320">
    <property type="entry name" value="ConA-like_dom_sf"/>
</dbReference>
<evidence type="ECO:0000313" key="3">
    <source>
        <dbReference type="EMBL" id="KAG5648778.1"/>
    </source>
</evidence>
<sequence length="373" mass="41387">MPSFFSSLRDRVANHNNTQPVYQPPNYPPNQPYQPPNYPPNQGAQYGQPPPVSGDAPPGWAPAPEQSVRKLYAAIHSLNTNTHIQHQWGQRAEATEEDYQAAEEFCNRYTVEAPRLLSSDTVERISASGCKAWGLEIPQTRRFVGTVQNPSDSKSDAHRVHVKTGSACRETCILSDLPILAGLYDVKGKHGVYYEVEILEMDVEKDGVVAVGTACRPYPNWRLPGWNRLSGGLHLDDMCKFFEDPDGGRDYNAMKHVTVRPGDIVGCGYDFGRSSLFYTWNGQRTNINGVEQDAFVGVYLPRAKHDVYAAIGVSGAVEVKVNFGGELFRWKEGNEWAWRVEGHVGKLGGTVMGVDAEDLPSYYEASGSSRRGY</sequence>
<evidence type="ECO:0000259" key="2">
    <source>
        <dbReference type="SMART" id="SM00449"/>
    </source>
</evidence>
<proteinExistence type="predicted"/>
<dbReference type="EMBL" id="JABCKV010000001">
    <property type="protein sequence ID" value="KAG5648778.1"/>
    <property type="molecule type" value="Genomic_DNA"/>
</dbReference>
<reference evidence="3" key="2">
    <citation type="submission" date="2021-10" db="EMBL/GenBank/DDBJ databases">
        <title>Phylogenomics reveals ancestral predisposition of the termite-cultivated fungus Termitomyces towards a domesticated lifestyle.</title>
        <authorList>
            <person name="Auxier B."/>
            <person name="Grum-Grzhimaylo A."/>
            <person name="Cardenas M.E."/>
            <person name="Lodge J.D."/>
            <person name="Laessoe T."/>
            <person name="Pedersen O."/>
            <person name="Smith M.E."/>
            <person name="Kuyper T.W."/>
            <person name="Franco-Molano E.A."/>
            <person name="Baroni T.J."/>
            <person name="Aanen D.K."/>
        </authorList>
    </citation>
    <scope>NUCLEOTIDE SEQUENCE</scope>
    <source>
        <strain evidence="3">AP01</strain>
        <tissue evidence="3">Mycelium</tissue>
    </source>
</reference>
<organism evidence="3 4">
    <name type="scientific">Asterophora parasitica</name>
    <dbReference type="NCBI Taxonomy" id="117018"/>
    <lineage>
        <taxon>Eukaryota</taxon>
        <taxon>Fungi</taxon>
        <taxon>Dikarya</taxon>
        <taxon>Basidiomycota</taxon>
        <taxon>Agaricomycotina</taxon>
        <taxon>Agaricomycetes</taxon>
        <taxon>Agaricomycetidae</taxon>
        <taxon>Agaricales</taxon>
        <taxon>Tricholomatineae</taxon>
        <taxon>Lyophyllaceae</taxon>
        <taxon>Asterophora</taxon>
    </lineage>
</organism>
<dbReference type="Gene3D" id="2.60.120.920">
    <property type="match status" value="1"/>
</dbReference>